<evidence type="ECO:0000256" key="3">
    <source>
        <dbReference type="ARBA" id="ARBA00004406"/>
    </source>
</evidence>
<keyword evidence="12" id="KW-0472">Membrane</keyword>
<sequence>MHITPLPILGNSSKILFRQTSILDYSHDLYKTFSHERYYGSHQFNSPVLHIKDIDLIKKITVKSFDQFVDRNGSITEDVDPLIGKSLLNLKGQRWRDMRAILSPSFTSSKMKMMFELISECAKEFTKYFEKQNKTLFEVEMKDIFTRYTNDAIATVAFGFKCNSVENENNEFYKMAKEATKFSGTAFLKFFLYSCIPKLSKFLKLRLIPTPAATFFRRIVKDTLNKREKEGLIRPDMIHLLMEARTGIIVNDDSYVPDAGFAATTESKILHSETKPKLKLSDEDITAQALIFISGGFETSSTLMSFIAYELAMNEEIQKKLQMEIDKTLYKCNGKLTYEAVHKMKYMDMVVSET</sequence>
<comment type="cofactor">
    <cofactor evidence="1">
        <name>heme</name>
        <dbReference type="ChEBI" id="CHEBI:30413"/>
    </cofactor>
</comment>
<evidence type="ECO:0000256" key="2">
    <source>
        <dbReference type="ARBA" id="ARBA00004174"/>
    </source>
</evidence>
<evidence type="ECO:0000256" key="9">
    <source>
        <dbReference type="ARBA" id="ARBA00023002"/>
    </source>
</evidence>
<keyword evidence="8" id="KW-0492">Microsome</keyword>
<keyword evidence="5" id="KW-0349">Heme</keyword>
<evidence type="ECO:0008006" key="15">
    <source>
        <dbReference type="Google" id="ProtNLM"/>
    </source>
</evidence>
<dbReference type="PANTHER" id="PTHR24292:SF54">
    <property type="entry name" value="CYP9F3-RELATED"/>
    <property type="match status" value="1"/>
</dbReference>
<dbReference type="Proteomes" id="UP001353858">
    <property type="component" value="Unassembled WGS sequence"/>
</dbReference>
<dbReference type="GO" id="GO:0005789">
    <property type="term" value="C:endoplasmic reticulum membrane"/>
    <property type="evidence" value="ECO:0007669"/>
    <property type="project" value="UniProtKB-SubCell"/>
</dbReference>
<keyword evidence="7" id="KW-0256">Endoplasmic reticulum</keyword>
<reference evidence="14" key="1">
    <citation type="submission" date="2023-01" db="EMBL/GenBank/DDBJ databases">
        <title>Key to firefly adult light organ development and bioluminescence: homeobox transcription factors regulate luciferase expression and transportation to peroxisome.</title>
        <authorList>
            <person name="Fu X."/>
        </authorList>
    </citation>
    <scope>NUCLEOTIDE SEQUENCE [LARGE SCALE GENOMIC DNA]</scope>
</reference>
<dbReference type="GO" id="GO:0005506">
    <property type="term" value="F:iron ion binding"/>
    <property type="evidence" value="ECO:0007669"/>
    <property type="project" value="InterPro"/>
</dbReference>
<name>A0AAN7P2C6_9COLE</name>
<comment type="caution">
    <text evidence="13">The sequence shown here is derived from an EMBL/GenBank/DDBJ whole genome shotgun (WGS) entry which is preliminary data.</text>
</comment>
<dbReference type="InterPro" id="IPR036396">
    <property type="entry name" value="Cyt_P450_sf"/>
</dbReference>
<gene>
    <name evidence="13" type="ORF">RN001_013376</name>
</gene>
<keyword evidence="11" id="KW-0503">Monooxygenase</keyword>
<evidence type="ECO:0000256" key="1">
    <source>
        <dbReference type="ARBA" id="ARBA00001971"/>
    </source>
</evidence>
<dbReference type="PANTHER" id="PTHR24292">
    <property type="entry name" value="CYTOCHROME P450"/>
    <property type="match status" value="1"/>
</dbReference>
<keyword evidence="9" id="KW-0560">Oxidoreductase</keyword>
<dbReference type="AlphaFoldDB" id="A0AAN7P2C6"/>
<keyword evidence="6" id="KW-0479">Metal-binding</keyword>
<evidence type="ECO:0000256" key="8">
    <source>
        <dbReference type="ARBA" id="ARBA00022848"/>
    </source>
</evidence>
<dbReference type="GO" id="GO:0004497">
    <property type="term" value="F:monooxygenase activity"/>
    <property type="evidence" value="ECO:0007669"/>
    <property type="project" value="UniProtKB-KW"/>
</dbReference>
<evidence type="ECO:0000313" key="14">
    <source>
        <dbReference type="Proteomes" id="UP001353858"/>
    </source>
</evidence>
<dbReference type="InterPro" id="IPR001128">
    <property type="entry name" value="Cyt_P450"/>
</dbReference>
<dbReference type="CDD" id="cd11056">
    <property type="entry name" value="CYP6-like"/>
    <property type="match status" value="1"/>
</dbReference>
<keyword evidence="10" id="KW-0408">Iron</keyword>
<evidence type="ECO:0000256" key="4">
    <source>
        <dbReference type="ARBA" id="ARBA00010617"/>
    </source>
</evidence>
<keyword evidence="14" id="KW-1185">Reference proteome</keyword>
<evidence type="ECO:0000256" key="10">
    <source>
        <dbReference type="ARBA" id="ARBA00023004"/>
    </source>
</evidence>
<evidence type="ECO:0000313" key="13">
    <source>
        <dbReference type="EMBL" id="KAK4874016.1"/>
    </source>
</evidence>
<protein>
    <recommendedName>
        <fullName evidence="15">Cytochrome P450</fullName>
    </recommendedName>
</protein>
<dbReference type="InterPro" id="IPR050476">
    <property type="entry name" value="Insect_CytP450_Detox"/>
</dbReference>
<dbReference type="GO" id="GO:0016705">
    <property type="term" value="F:oxidoreductase activity, acting on paired donors, with incorporation or reduction of molecular oxygen"/>
    <property type="evidence" value="ECO:0007669"/>
    <property type="project" value="InterPro"/>
</dbReference>
<dbReference type="Gene3D" id="1.10.630.10">
    <property type="entry name" value="Cytochrome P450"/>
    <property type="match status" value="1"/>
</dbReference>
<evidence type="ECO:0000256" key="11">
    <source>
        <dbReference type="ARBA" id="ARBA00023033"/>
    </source>
</evidence>
<comment type="subcellular location">
    <subcellularLocation>
        <location evidence="3">Endoplasmic reticulum membrane</location>
        <topology evidence="3">Peripheral membrane protein</topology>
    </subcellularLocation>
    <subcellularLocation>
        <location evidence="2">Microsome membrane</location>
        <topology evidence="2">Peripheral membrane protein</topology>
    </subcellularLocation>
</comment>
<dbReference type="GO" id="GO:0020037">
    <property type="term" value="F:heme binding"/>
    <property type="evidence" value="ECO:0007669"/>
    <property type="project" value="InterPro"/>
</dbReference>
<evidence type="ECO:0000256" key="5">
    <source>
        <dbReference type="ARBA" id="ARBA00022617"/>
    </source>
</evidence>
<dbReference type="PRINTS" id="PR00464">
    <property type="entry name" value="EP450II"/>
</dbReference>
<evidence type="ECO:0000256" key="6">
    <source>
        <dbReference type="ARBA" id="ARBA00022723"/>
    </source>
</evidence>
<proteinExistence type="inferred from homology"/>
<dbReference type="SUPFAM" id="SSF48264">
    <property type="entry name" value="Cytochrome P450"/>
    <property type="match status" value="1"/>
</dbReference>
<dbReference type="Pfam" id="PF00067">
    <property type="entry name" value="p450"/>
    <property type="match status" value="1"/>
</dbReference>
<organism evidence="13 14">
    <name type="scientific">Aquatica leii</name>
    <dbReference type="NCBI Taxonomy" id="1421715"/>
    <lineage>
        <taxon>Eukaryota</taxon>
        <taxon>Metazoa</taxon>
        <taxon>Ecdysozoa</taxon>
        <taxon>Arthropoda</taxon>
        <taxon>Hexapoda</taxon>
        <taxon>Insecta</taxon>
        <taxon>Pterygota</taxon>
        <taxon>Neoptera</taxon>
        <taxon>Endopterygota</taxon>
        <taxon>Coleoptera</taxon>
        <taxon>Polyphaga</taxon>
        <taxon>Elateriformia</taxon>
        <taxon>Elateroidea</taxon>
        <taxon>Lampyridae</taxon>
        <taxon>Luciolinae</taxon>
        <taxon>Aquatica</taxon>
    </lineage>
</organism>
<comment type="similarity">
    <text evidence="4">Belongs to the cytochrome P450 family.</text>
</comment>
<evidence type="ECO:0000256" key="12">
    <source>
        <dbReference type="ARBA" id="ARBA00023136"/>
    </source>
</evidence>
<dbReference type="EMBL" id="JARPUR010000006">
    <property type="protein sequence ID" value="KAK4874016.1"/>
    <property type="molecule type" value="Genomic_DNA"/>
</dbReference>
<accession>A0AAN7P2C6</accession>
<dbReference type="InterPro" id="IPR002402">
    <property type="entry name" value="Cyt_P450_E_grp-II"/>
</dbReference>
<evidence type="ECO:0000256" key="7">
    <source>
        <dbReference type="ARBA" id="ARBA00022824"/>
    </source>
</evidence>